<dbReference type="SUPFAM" id="SSF101898">
    <property type="entry name" value="NHL repeat"/>
    <property type="match status" value="1"/>
</dbReference>
<dbReference type="OrthoDB" id="8093255at2"/>
<dbReference type="AlphaFoldDB" id="A0A4Y6PZD5"/>
<keyword evidence="1" id="KW-0732">Signal</keyword>
<feature type="signal peptide" evidence="1">
    <location>
        <begin position="1"/>
        <end position="21"/>
    </location>
</feature>
<reference evidence="2 3" key="1">
    <citation type="submission" date="2019-06" db="EMBL/GenBank/DDBJ databases">
        <title>Persicimonas caeni gen. nov., sp. nov., a predatory bacterium isolated from solar saltern.</title>
        <authorList>
            <person name="Wang S."/>
        </authorList>
    </citation>
    <scope>NUCLEOTIDE SEQUENCE [LARGE SCALE GENOMIC DNA]</scope>
    <source>
        <strain evidence="2 3">YN101</strain>
    </source>
</reference>
<feature type="chain" id="PRO_5030106739" evidence="1">
    <location>
        <begin position="22"/>
        <end position="335"/>
    </location>
</feature>
<accession>A0A5B8YH53</accession>
<gene>
    <name evidence="2" type="ORF">FIV42_23970</name>
</gene>
<evidence type="ECO:0000313" key="2">
    <source>
        <dbReference type="EMBL" id="QDG53688.1"/>
    </source>
</evidence>
<protein>
    <submittedName>
        <fullName evidence="2">Uncharacterized protein</fullName>
    </submittedName>
</protein>
<dbReference type="EMBL" id="CP041186">
    <property type="protein sequence ID" value="QDG53688.1"/>
    <property type="molecule type" value="Genomic_DNA"/>
</dbReference>
<dbReference type="Proteomes" id="UP000315995">
    <property type="component" value="Chromosome"/>
</dbReference>
<dbReference type="PROSITE" id="PS51257">
    <property type="entry name" value="PROKAR_LIPOPROTEIN"/>
    <property type="match status" value="1"/>
</dbReference>
<name>A0A4Y6PZD5_PERCE</name>
<sequence length="335" mass="35418">MFRITALALALLLVACGPDGGDNNDPAEGWQDAFDASQSGWLLSVAGASSSEVYAAGGTPEEGRLWRYDGSTWAEDELPEGVPLLNWVHVFDDGTPIIAGNGGTVLRREGDAWVAEQTPTEQDLWGIWGASPDDVWAVGGNGRDEGAATVLRRGADGTWQAQTLPEMERPNVRAFFKVWGTGADNVYIVGQRGAVLRWDGQALEELLVGTSEDLISLWGTGPDNIVMVGGRSNGVVVRFDGTEWTHASLAPTPGLNGVWMDEAETAWVAGNAGTLGRLDTAELSLETQPIDTTLEMHAIFGTGDALFSVGGNFGMPMGPYEGVALQRAAGGEGSR</sequence>
<accession>A0A4Y6PZD5</accession>
<evidence type="ECO:0000313" key="3">
    <source>
        <dbReference type="Proteomes" id="UP000315995"/>
    </source>
</evidence>
<proteinExistence type="predicted"/>
<keyword evidence="3" id="KW-1185">Reference proteome</keyword>
<evidence type="ECO:0000256" key="1">
    <source>
        <dbReference type="SAM" id="SignalP"/>
    </source>
</evidence>
<dbReference type="RefSeq" id="WP_141200142.1">
    <property type="nucleotide sequence ID" value="NZ_CP041186.1"/>
</dbReference>
<organism evidence="2 3">
    <name type="scientific">Persicimonas caeni</name>
    <dbReference type="NCBI Taxonomy" id="2292766"/>
    <lineage>
        <taxon>Bacteria</taxon>
        <taxon>Deltaproteobacteria</taxon>
        <taxon>Bradymonadales</taxon>
        <taxon>Bradymonadaceae</taxon>
        <taxon>Persicimonas</taxon>
    </lineage>
</organism>